<sequence length="127" mass="15160">MAQEMSLQKKEAQNQPKPRIKTMAQKTKPKPNYDRKAKHSDYVQFRCNVNAFNNIITDFKDKLNDRQKKLLKKSPFWNLIELFNNQRVDMKNMNKSYLDLVKLLKKFDPNTKSFKFGTKSLKITQMQ</sequence>
<dbReference type="AlphaFoldDB" id="A0AAD4ZL91"/>
<evidence type="ECO:0000313" key="2">
    <source>
        <dbReference type="EMBL" id="KAI5349688.1"/>
    </source>
</evidence>
<reference evidence="2 3" key="1">
    <citation type="journal article" date="2022" name="G3 (Bethesda)">
        <title>Whole-genome sequence and methylome profiling of the almond [Prunus dulcis (Mill.) D.A. Webb] cultivar 'Nonpareil'.</title>
        <authorList>
            <person name="D'Amico-Willman K.M."/>
            <person name="Ouma W.Z."/>
            <person name="Meulia T."/>
            <person name="Sideli G.M."/>
            <person name="Gradziel T.M."/>
            <person name="Fresnedo-Ramirez J."/>
        </authorList>
    </citation>
    <scope>NUCLEOTIDE SEQUENCE [LARGE SCALE GENOMIC DNA]</scope>
    <source>
        <strain evidence="2">Clone GOH B32 T37-40</strain>
    </source>
</reference>
<dbReference type="Proteomes" id="UP001054821">
    <property type="component" value="Chromosome 1"/>
</dbReference>
<organism evidence="2 3">
    <name type="scientific">Prunus dulcis</name>
    <name type="common">Almond</name>
    <name type="synonym">Amygdalus dulcis</name>
    <dbReference type="NCBI Taxonomy" id="3755"/>
    <lineage>
        <taxon>Eukaryota</taxon>
        <taxon>Viridiplantae</taxon>
        <taxon>Streptophyta</taxon>
        <taxon>Embryophyta</taxon>
        <taxon>Tracheophyta</taxon>
        <taxon>Spermatophyta</taxon>
        <taxon>Magnoliopsida</taxon>
        <taxon>eudicotyledons</taxon>
        <taxon>Gunneridae</taxon>
        <taxon>Pentapetalae</taxon>
        <taxon>rosids</taxon>
        <taxon>fabids</taxon>
        <taxon>Rosales</taxon>
        <taxon>Rosaceae</taxon>
        <taxon>Amygdaloideae</taxon>
        <taxon>Amygdaleae</taxon>
        <taxon>Prunus</taxon>
    </lineage>
</organism>
<keyword evidence="3" id="KW-1185">Reference proteome</keyword>
<accession>A0AAD4ZL91</accession>
<feature type="region of interest" description="Disordered" evidence="1">
    <location>
        <begin position="1"/>
        <end position="38"/>
    </location>
</feature>
<comment type="caution">
    <text evidence="2">The sequence shown here is derived from an EMBL/GenBank/DDBJ whole genome shotgun (WGS) entry which is preliminary data.</text>
</comment>
<name>A0AAD4ZL91_PRUDU</name>
<evidence type="ECO:0000256" key="1">
    <source>
        <dbReference type="SAM" id="MobiDB-lite"/>
    </source>
</evidence>
<evidence type="ECO:0000313" key="3">
    <source>
        <dbReference type="Proteomes" id="UP001054821"/>
    </source>
</evidence>
<gene>
    <name evidence="2" type="ORF">L3X38_002577</name>
</gene>
<protein>
    <submittedName>
        <fullName evidence="2">Uncharacterized protein</fullName>
    </submittedName>
</protein>
<proteinExistence type="predicted"/>
<dbReference type="EMBL" id="JAJFAZ020000001">
    <property type="protein sequence ID" value="KAI5349688.1"/>
    <property type="molecule type" value="Genomic_DNA"/>
</dbReference>